<evidence type="ECO:0000259" key="2">
    <source>
        <dbReference type="Pfam" id="PF01425"/>
    </source>
</evidence>
<dbReference type="GO" id="GO:0003824">
    <property type="term" value="F:catalytic activity"/>
    <property type="evidence" value="ECO:0007669"/>
    <property type="project" value="InterPro"/>
</dbReference>
<dbReference type="OrthoDB" id="7931at2157"/>
<name>A0A6B0T9V6_9EURY</name>
<evidence type="ECO:0000256" key="1">
    <source>
        <dbReference type="SAM" id="MobiDB-lite"/>
    </source>
</evidence>
<dbReference type="PANTHER" id="PTHR11895:SF67">
    <property type="entry name" value="AMIDASE DOMAIN-CONTAINING PROTEIN"/>
    <property type="match status" value="1"/>
</dbReference>
<dbReference type="Pfam" id="PF01425">
    <property type="entry name" value="Amidase"/>
    <property type="match status" value="1"/>
</dbReference>
<proteinExistence type="predicted"/>
<dbReference type="EMBL" id="WUUS01000017">
    <property type="protein sequence ID" value="MXR43329.1"/>
    <property type="molecule type" value="Genomic_DNA"/>
</dbReference>
<dbReference type="SUPFAM" id="SSF75304">
    <property type="entry name" value="Amidase signature (AS) enzymes"/>
    <property type="match status" value="1"/>
</dbReference>
<reference evidence="3 4" key="1">
    <citation type="submission" date="2019-12" db="EMBL/GenBank/DDBJ databases">
        <title>Isolation and characterization of three novel carbon monoxide-oxidizing members of Halobacteria from salione crusts and soils.</title>
        <authorList>
            <person name="Myers M.R."/>
            <person name="King G.M."/>
        </authorList>
    </citation>
    <scope>NUCLEOTIDE SEQUENCE [LARGE SCALE GENOMIC DNA]</scope>
    <source>
        <strain evidence="3 4">WSA2</strain>
    </source>
</reference>
<gene>
    <name evidence="3" type="ORF">GRX01_18565</name>
</gene>
<comment type="caution">
    <text evidence="3">The sequence shown here is derived from an EMBL/GenBank/DDBJ whole genome shotgun (WGS) entry which is preliminary data.</text>
</comment>
<protein>
    <submittedName>
        <fullName evidence="3">Amidase</fullName>
    </submittedName>
</protein>
<evidence type="ECO:0000313" key="4">
    <source>
        <dbReference type="Proteomes" id="UP000437065"/>
    </source>
</evidence>
<dbReference type="InterPro" id="IPR036928">
    <property type="entry name" value="AS_sf"/>
</dbReference>
<accession>A0A6B0T9V6</accession>
<organism evidence="3 4">
    <name type="scientific">Halobaculum saliterrae</name>
    <dbReference type="NCBI Taxonomy" id="2073113"/>
    <lineage>
        <taxon>Archaea</taxon>
        <taxon>Methanobacteriati</taxon>
        <taxon>Methanobacteriota</taxon>
        <taxon>Stenosarchaea group</taxon>
        <taxon>Halobacteria</taxon>
        <taxon>Halobacteriales</taxon>
        <taxon>Haloferacaceae</taxon>
        <taxon>Halobaculum</taxon>
    </lineage>
</organism>
<dbReference type="Gene3D" id="3.90.1300.10">
    <property type="entry name" value="Amidase signature (AS) domain"/>
    <property type="match status" value="1"/>
</dbReference>
<dbReference type="InterPro" id="IPR023631">
    <property type="entry name" value="Amidase_dom"/>
</dbReference>
<dbReference type="InterPro" id="IPR000120">
    <property type="entry name" value="Amidase"/>
</dbReference>
<feature type="region of interest" description="Disordered" evidence="1">
    <location>
        <begin position="64"/>
        <end position="83"/>
    </location>
</feature>
<dbReference type="AlphaFoldDB" id="A0A6B0T9V6"/>
<sequence length="446" mass="46713">MNGDRTGEALAPLAAAFRTGERDPTAYANTLRDRIEARDPEIHAWVDGAISRAWLTAETEALLERHPRSDSESDAGDGADRPPLFGVPVGVKDIFHVDGLPTRAGSDLPPEVLAGQEATAVRRLRAAGATVAGKTHTTEFAYFSPPPTRNPHDLDHTPGGSSSGSAAAVASGTAPLALGTQTVGSIVRPAAFCGVVGFKPTRGRLPTDGVIPLSRSVDHVGTFTRDVAGAALAASVLLDGWDEQRAGERTEPPTLGVPTGPYLDQPSEVGREAFERALDSLANAGYELVRVEAFPDIDDVNDRHDTLVAAEAALAHGEWYGRYGDRYADATRELIEDGLSTPVSALVRGRRGRDALRDSLAETADDHGIDAWIAPAAPGPAPEGIDDTGDPAMNLPWTHAGLPTIGLPAGDVDGLPVGVQVAAEFDADERLLAWADEIAGAVRDAV</sequence>
<evidence type="ECO:0000313" key="3">
    <source>
        <dbReference type="EMBL" id="MXR43329.1"/>
    </source>
</evidence>
<dbReference type="RefSeq" id="WP_159671338.1">
    <property type="nucleotide sequence ID" value="NZ_WUUS01000017.1"/>
</dbReference>
<feature type="region of interest" description="Disordered" evidence="1">
    <location>
        <begin position="137"/>
        <end position="167"/>
    </location>
</feature>
<dbReference type="Proteomes" id="UP000437065">
    <property type="component" value="Unassembled WGS sequence"/>
</dbReference>
<feature type="domain" description="Amidase" evidence="2">
    <location>
        <begin position="54"/>
        <end position="432"/>
    </location>
</feature>
<dbReference type="PANTHER" id="PTHR11895">
    <property type="entry name" value="TRANSAMIDASE"/>
    <property type="match status" value="1"/>
</dbReference>
<keyword evidence="4" id="KW-1185">Reference proteome</keyword>